<comment type="subcellular location">
    <subcellularLocation>
        <location evidence="1">Nucleus</location>
    </subcellularLocation>
</comment>
<dbReference type="PANTHER" id="PTHR10880:SF15">
    <property type="entry name" value="MSL COMPLEX SUBUNIT 3"/>
    <property type="match status" value="1"/>
</dbReference>
<keyword evidence="16" id="KW-1185">Reference proteome</keyword>
<evidence type="ECO:0000256" key="10">
    <source>
        <dbReference type="ARBA" id="ARBA00023242"/>
    </source>
</evidence>
<evidence type="ECO:0000256" key="3">
    <source>
        <dbReference type="ARBA" id="ARBA00011353"/>
    </source>
</evidence>
<dbReference type="PANTHER" id="PTHR10880">
    <property type="entry name" value="MORTALITY FACTOR 4-LIKE PROTEIN"/>
    <property type="match status" value="1"/>
</dbReference>
<dbReference type="Gene3D" id="1.10.274.30">
    <property type="entry name" value="MRG domain"/>
    <property type="match status" value="1"/>
</dbReference>
<evidence type="ECO:0000256" key="8">
    <source>
        <dbReference type="ARBA" id="ARBA00023163"/>
    </source>
</evidence>
<feature type="domain" description="MRG" evidence="14">
    <location>
        <begin position="366"/>
        <end position="541"/>
    </location>
</feature>
<comment type="similarity">
    <text evidence="2">Belongs to the MRG family.</text>
</comment>
<feature type="region of interest" description="Disordered" evidence="13">
    <location>
        <begin position="218"/>
        <end position="237"/>
    </location>
</feature>
<evidence type="ECO:0000256" key="13">
    <source>
        <dbReference type="SAM" id="MobiDB-lite"/>
    </source>
</evidence>
<evidence type="ECO:0000313" key="15">
    <source>
        <dbReference type="EMBL" id="TDZ39691.1"/>
    </source>
</evidence>
<feature type="region of interest" description="Disordered" evidence="13">
    <location>
        <begin position="320"/>
        <end position="355"/>
    </location>
</feature>
<accession>A0A4R8QL22</accession>
<protein>
    <recommendedName>
        <fullName evidence="4">Chromatin modification-related protein EAF3</fullName>
    </recommendedName>
    <alternativeName>
        <fullName evidence="12">Chromatin modification-related protein eaf3</fullName>
    </alternativeName>
</protein>
<dbReference type="InterPro" id="IPR038217">
    <property type="entry name" value="MRG_C_sf"/>
</dbReference>
<dbReference type="GO" id="GO:0032221">
    <property type="term" value="C:Rpd3S complex"/>
    <property type="evidence" value="ECO:0007669"/>
    <property type="project" value="TreeGrafter"/>
</dbReference>
<organism evidence="15 16">
    <name type="scientific">Colletotrichum spinosum</name>
    <dbReference type="NCBI Taxonomy" id="1347390"/>
    <lineage>
        <taxon>Eukaryota</taxon>
        <taxon>Fungi</taxon>
        <taxon>Dikarya</taxon>
        <taxon>Ascomycota</taxon>
        <taxon>Pezizomycotina</taxon>
        <taxon>Sordariomycetes</taxon>
        <taxon>Hypocreomycetidae</taxon>
        <taxon>Glomerellales</taxon>
        <taxon>Glomerellaceae</taxon>
        <taxon>Colletotrichum</taxon>
        <taxon>Colletotrichum orbiculare species complex</taxon>
    </lineage>
</organism>
<keyword evidence="7" id="KW-0805">Transcription regulation</keyword>
<dbReference type="AlphaFoldDB" id="A0A4R8QL22"/>
<sequence length="554" mass="63862">MTSNAYDTLHEMRYSQRRPSQPYDREESAGLYEPEDTPGPLREAQVLRYMEDQVLLPWDDDESWEAPQTPGEYEGDGVDTLIDPNSPDYRPYDSHDDDDGDVATLIHPGSPDYRPWDSHDDKDGELASLIHPDSPDYRLWDSHDDKDVEDVNGDIMPPVESYGDASYEQLSPSYQWQQLGLAQERRHYAYDDESDGSAEAGNYDGGYVCYDHFSEQQSEASWDADDEDSEYDDEARAQARARKEARWDREYGQLHDEFLPNWNPIDWNAGATVRPETPISPSTTVARPARSPSVADALRDSSVEFLYEVAKSRGAAQLHLSPESVVPKQENAEESFGEQTAQGHKAEHQHQKRKREDSVEFLYEFQRNEEHFTARPSIKLPVPDHIKAMLVDDWENITKNNQLVPVPHPHPVDEILNDYLAYERPNREEGSANMDILEEVVAGLREYFDKCLSRILLYRFERIQYHEIRKVWEKAGENDKHKSVCDTYGAEHLCRLMVSLPELVAQTNMDQQSVSRLREELSKLTVWLGKNAKNYFVDTYETPSPEYIDKAKGF</sequence>
<comment type="subunit">
    <text evidence="3">Component of the NuA4 histone acetyltransferase complex.</text>
</comment>
<feature type="compositionally biased region" description="Basic and acidic residues" evidence="13">
    <location>
        <begin position="114"/>
        <end position="125"/>
    </location>
</feature>
<dbReference type="FunFam" id="1.10.274.30:FF:000004">
    <property type="entry name" value="Putative Chromatin modification-related protein eaf3"/>
    <property type="match status" value="1"/>
</dbReference>
<comment type="function">
    <text evidence="11">Involved in deacetylation of histones, chromatin assembly and chromosome segregation. May act as a transcriptional oscillator, directing histone deacetylases to specific chromosomal domains. Component of the NuA4 histone acetyltransferase complex which is involved in transcriptional activation of selected genes principally by acetylation of nucleosomal histone H4 and H2A. The NuA4 complex is also involved in DNA repair.</text>
</comment>
<keyword evidence="10" id="KW-0539">Nucleus</keyword>
<dbReference type="GO" id="GO:0006355">
    <property type="term" value="P:regulation of DNA-templated transcription"/>
    <property type="evidence" value="ECO:0007669"/>
    <property type="project" value="InterPro"/>
</dbReference>
<feature type="compositionally biased region" description="Basic and acidic residues" evidence="13">
    <location>
        <begin position="133"/>
        <end position="146"/>
    </location>
</feature>
<evidence type="ECO:0000256" key="12">
    <source>
        <dbReference type="ARBA" id="ARBA00072864"/>
    </source>
</evidence>
<keyword evidence="9" id="KW-0234">DNA repair</keyword>
<evidence type="ECO:0000256" key="2">
    <source>
        <dbReference type="ARBA" id="ARBA00009093"/>
    </source>
</evidence>
<keyword evidence="8" id="KW-0804">Transcription</keyword>
<dbReference type="PROSITE" id="PS51640">
    <property type="entry name" value="MRG"/>
    <property type="match status" value="1"/>
</dbReference>
<dbReference type="InterPro" id="IPR026541">
    <property type="entry name" value="MRG_dom"/>
</dbReference>
<dbReference type="GO" id="GO:0006325">
    <property type="term" value="P:chromatin organization"/>
    <property type="evidence" value="ECO:0007669"/>
    <property type="project" value="UniProtKB-KW"/>
</dbReference>
<evidence type="ECO:0000256" key="11">
    <source>
        <dbReference type="ARBA" id="ARBA00057322"/>
    </source>
</evidence>
<dbReference type="InterPro" id="IPR008676">
    <property type="entry name" value="MRG"/>
</dbReference>
<dbReference type="EMBL" id="QAPG01000009">
    <property type="protein sequence ID" value="TDZ39691.1"/>
    <property type="molecule type" value="Genomic_DNA"/>
</dbReference>
<gene>
    <name evidence="15" type="primary">eaf3-0</name>
    <name evidence="15" type="ORF">C8035_v005463</name>
</gene>
<evidence type="ECO:0000256" key="7">
    <source>
        <dbReference type="ARBA" id="ARBA00023015"/>
    </source>
</evidence>
<dbReference type="GO" id="GO:0006281">
    <property type="term" value="P:DNA repair"/>
    <property type="evidence" value="ECO:0007669"/>
    <property type="project" value="UniProtKB-KW"/>
</dbReference>
<reference evidence="15 16" key="1">
    <citation type="submission" date="2018-11" db="EMBL/GenBank/DDBJ databases">
        <title>Genome sequence and assembly of Colletotrichum spinosum.</title>
        <authorList>
            <person name="Gan P."/>
            <person name="Shirasu K."/>
        </authorList>
    </citation>
    <scope>NUCLEOTIDE SEQUENCE [LARGE SCALE GENOMIC DNA]</scope>
    <source>
        <strain evidence="15 16">CBS 515.97</strain>
    </source>
</reference>
<evidence type="ECO:0000256" key="5">
    <source>
        <dbReference type="ARBA" id="ARBA00022763"/>
    </source>
</evidence>
<name>A0A4R8QL22_9PEZI</name>
<evidence type="ECO:0000259" key="14">
    <source>
        <dbReference type="Pfam" id="PF05712"/>
    </source>
</evidence>
<comment type="caution">
    <text evidence="15">The sequence shown here is derived from an EMBL/GenBank/DDBJ whole genome shotgun (WGS) entry which is preliminary data.</text>
</comment>
<dbReference type="Pfam" id="PF05712">
    <property type="entry name" value="MRG"/>
    <property type="match status" value="1"/>
</dbReference>
<feature type="region of interest" description="Disordered" evidence="13">
    <location>
        <begin position="273"/>
        <end position="294"/>
    </location>
</feature>
<feature type="compositionally biased region" description="Basic and acidic residues" evidence="13">
    <location>
        <begin position="344"/>
        <end position="355"/>
    </location>
</feature>
<evidence type="ECO:0000256" key="6">
    <source>
        <dbReference type="ARBA" id="ARBA00022853"/>
    </source>
</evidence>
<feature type="region of interest" description="Disordered" evidence="13">
    <location>
        <begin position="58"/>
        <end position="165"/>
    </location>
</feature>
<feature type="region of interest" description="Disordered" evidence="13">
    <location>
        <begin position="1"/>
        <end position="41"/>
    </location>
</feature>
<keyword evidence="6" id="KW-0156">Chromatin regulator</keyword>
<evidence type="ECO:0000256" key="1">
    <source>
        <dbReference type="ARBA" id="ARBA00004123"/>
    </source>
</evidence>
<feature type="compositionally biased region" description="Acidic residues" evidence="13">
    <location>
        <begin position="222"/>
        <end position="233"/>
    </location>
</feature>
<evidence type="ECO:0000313" key="16">
    <source>
        <dbReference type="Proteomes" id="UP000295083"/>
    </source>
</evidence>
<dbReference type="Proteomes" id="UP000295083">
    <property type="component" value="Unassembled WGS sequence"/>
</dbReference>
<keyword evidence="5" id="KW-0227">DNA damage</keyword>
<evidence type="ECO:0000256" key="4">
    <source>
        <dbReference type="ARBA" id="ARBA00018505"/>
    </source>
</evidence>
<proteinExistence type="inferred from homology"/>
<evidence type="ECO:0000256" key="9">
    <source>
        <dbReference type="ARBA" id="ARBA00023204"/>
    </source>
</evidence>
<dbReference type="GO" id="GO:0035267">
    <property type="term" value="C:NuA4 histone acetyltransferase complex"/>
    <property type="evidence" value="ECO:0007669"/>
    <property type="project" value="TreeGrafter"/>
</dbReference>